<evidence type="ECO:0000256" key="1">
    <source>
        <dbReference type="SAM" id="Phobius"/>
    </source>
</evidence>
<name>A0A1X3H9G8_9BRAD</name>
<accession>A0A1X3H9G8</accession>
<reference evidence="2 3" key="1">
    <citation type="submission" date="2017-03" db="EMBL/GenBank/DDBJ databases">
        <title>Whole genome sequences of fourteen strains of Bradyrhizobium canariense and one strain of Bradyrhizobium japonicum isolated from Lupinus (Papilionoideae: Genisteae) species in Algeria.</title>
        <authorList>
            <person name="Crovadore J."/>
            <person name="Chekireb D."/>
            <person name="Brachmann A."/>
            <person name="Chablais R."/>
            <person name="Cochard B."/>
            <person name="Lefort F."/>
        </authorList>
    </citation>
    <scope>NUCLEOTIDE SEQUENCE [LARGE SCALE GENOMIC DNA]</scope>
    <source>
        <strain evidence="2 3">UBMA195</strain>
    </source>
</reference>
<proteinExistence type="predicted"/>
<protein>
    <submittedName>
        <fullName evidence="2">Uncharacterized protein</fullName>
    </submittedName>
</protein>
<dbReference type="AlphaFoldDB" id="A0A1X3H9G8"/>
<keyword evidence="1" id="KW-0812">Transmembrane</keyword>
<keyword evidence="1" id="KW-0472">Membrane</keyword>
<gene>
    <name evidence="2" type="ORF">BSZ18_11700</name>
</gene>
<comment type="caution">
    <text evidence="2">The sequence shown here is derived from an EMBL/GenBank/DDBJ whole genome shotgun (WGS) entry which is preliminary data.</text>
</comment>
<evidence type="ECO:0000313" key="2">
    <source>
        <dbReference type="EMBL" id="OSJ12965.1"/>
    </source>
</evidence>
<evidence type="ECO:0000313" key="3">
    <source>
        <dbReference type="Proteomes" id="UP000193553"/>
    </source>
</evidence>
<keyword evidence="1" id="KW-1133">Transmembrane helix</keyword>
<organism evidence="2 3">
    <name type="scientific">Bradyrhizobium canariense</name>
    <dbReference type="NCBI Taxonomy" id="255045"/>
    <lineage>
        <taxon>Bacteria</taxon>
        <taxon>Pseudomonadati</taxon>
        <taxon>Pseudomonadota</taxon>
        <taxon>Alphaproteobacteria</taxon>
        <taxon>Hyphomicrobiales</taxon>
        <taxon>Nitrobacteraceae</taxon>
        <taxon>Bradyrhizobium</taxon>
    </lineage>
</organism>
<dbReference type="EMBL" id="NAFI01000164">
    <property type="protein sequence ID" value="OSJ12965.1"/>
    <property type="molecule type" value="Genomic_DNA"/>
</dbReference>
<dbReference type="Proteomes" id="UP000193553">
    <property type="component" value="Unassembled WGS sequence"/>
</dbReference>
<sequence length="74" mass="8187">MANDVETSSELSKIAKLNGDFRRNYGTLIGAVLYLRTVSAARRSPWLWAGLISIALSTVLSWLGRHGWFLPALP</sequence>
<feature type="transmembrane region" description="Helical" evidence="1">
    <location>
        <begin position="46"/>
        <end position="64"/>
    </location>
</feature>